<protein>
    <recommendedName>
        <fullName evidence="3">SH3 domain-containing protein</fullName>
    </recommendedName>
</protein>
<dbReference type="GO" id="GO:0051666">
    <property type="term" value="P:actin cortical patch localization"/>
    <property type="evidence" value="ECO:0007669"/>
    <property type="project" value="InterPro"/>
</dbReference>
<dbReference type="GO" id="GO:0097320">
    <property type="term" value="P:plasma membrane tubulation"/>
    <property type="evidence" value="ECO:0007669"/>
    <property type="project" value="TreeGrafter"/>
</dbReference>
<dbReference type="InterPro" id="IPR036028">
    <property type="entry name" value="SH3-like_dom_sf"/>
</dbReference>
<dbReference type="PROSITE" id="PS50002">
    <property type="entry name" value="SH3"/>
    <property type="match status" value="1"/>
</dbReference>
<sequence length="657" mass="74641">MSKVKDGITGFGSTVGSHLKGAGNFAGHHLNQAGSKILDLSHDMKDKVVGAKTYGIEDELIEIYDHNIRKSIGGLNFVLKQNKAIAQKLFPRLLKRNKCIAGLFIHLIGTNSLYFKGIDEYYDLFHEANALEVVPSVHPKDKQYLIDTINEAVEGYLHSIEQLEYRVTSFSKLHTSSLELRIKSMNHNLKGLLKLIKARRKSQRETYSLQGKIDKLKKRTTPLEDKEEVHLQDLENKYKISLKSFTKLDQRIRDVLPHATSFLDEFVDGIVKIQLYTQLDIYRDFQKTTEFFSRYVGILSKDGTIPDYEEIMNAWETDNTASRTKIESLVAQLKHIKDTDADASETDTVVAVENKEIHDEDETSRATKVLNKMGAKMTLKSHHLKLKDPVNGFFNDQYESDPLSSYLEYENTSMNRNETYFPHKVLCIKDIHPVGSNTKKGPPLPPRSSTASVNLPPRELAFERRPRTNTTIAPFYQNMSSASSFSDVDDMNSDDDVSSDISSISSFNDSYFYKDKDSDSLKKIELTRAYNRPKNDIVLSPLTEELKDLKVANGLPENSTSAFKVSKFEEFFEKMVNSKNLQKAPCSREWTALYDFNGKEEGDLSFKKGDIIEVLFSFQDMDTLYQSDGANWFIGRSKTSGIGARVGMAPTNFFARE</sequence>
<evidence type="ECO:0000256" key="2">
    <source>
        <dbReference type="PROSITE-ProRule" id="PRU00192"/>
    </source>
</evidence>
<dbReference type="SMART" id="SM00326">
    <property type="entry name" value="SH3"/>
    <property type="match status" value="1"/>
</dbReference>
<dbReference type="PRINTS" id="PR00452">
    <property type="entry name" value="SH3DOMAIN"/>
</dbReference>
<comment type="caution">
    <text evidence="4">The sequence shown here is derived from an EMBL/GenBank/DDBJ whole genome shotgun (WGS) entry which is preliminary data.</text>
</comment>
<dbReference type="GO" id="GO:0030479">
    <property type="term" value="C:actin cortical patch"/>
    <property type="evidence" value="ECO:0007669"/>
    <property type="project" value="TreeGrafter"/>
</dbReference>
<dbReference type="PANTHER" id="PTHR47174:SF1">
    <property type="entry name" value="REDUCED VIABILITY UPON STARVATION PROTEIN 167"/>
    <property type="match status" value="1"/>
</dbReference>
<accession>A0A9P7V7N5</accession>
<dbReference type="GO" id="GO:0031097">
    <property type="term" value="C:medial cortex"/>
    <property type="evidence" value="ECO:0007669"/>
    <property type="project" value="TreeGrafter"/>
</dbReference>
<proteinExistence type="predicted"/>
<dbReference type="RefSeq" id="XP_043048292.1">
    <property type="nucleotide sequence ID" value="XM_043192320.1"/>
</dbReference>
<dbReference type="AlphaFoldDB" id="A0A9P7V7N5"/>
<keyword evidence="1 2" id="KW-0728">SH3 domain</keyword>
<evidence type="ECO:0000313" key="4">
    <source>
        <dbReference type="EMBL" id="KAG7192742.1"/>
    </source>
</evidence>
<keyword evidence="5" id="KW-1185">Reference proteome</keyword>
<dbReference type="OrthoDB" id="10255128at2759"/>
<dbReference type="InterPro" id="IPR027267">
    <property type="entry name" value="AH/BAR_dom_sf"/>
</dbReference>
<feature type="domain" description="SH3" evidence="3">
    <location>
        <begin position="585"/>
        <end position="657"/>
    </location>
</feature>
<name>A0A9P7V7N5_9ASCO</name>
<dbReference type="InterPro" id="IPR001452">
    <property type="entry name" value="SH3_domain"/>
</dbReference>
<dbReference type="PANTHER" id="PTHR47174">
    <property type="entry name" value="BRIDGING INTEGRATOR 3"/>
    <property type="match status" value="1"/>
</dbReference>
<dbReference type="EMBL" id="JAHMUF010000016">
    <property type="protein sequence ID" value="KAG7192742.1"/>
    <property type="molecule type" value="Genomic_DNA"/>
</dbReference>
<dbReference type="Proteomes" id="UP000790833">
    <property type="component" value="Unassembled WGS sequence"/>
</dbReference>
<gene>
    <name evidence="4" type="ORF">KQ657_001525</name>
</gene>
<dbReference type="Gene3D" id="2.30.30.40">
    <property type="entry name" value="SH3 Domains"/>
    <property type="match status" value="1"/>
</dbReference>
<dbReference type="SUPFAM" id="SSF50044">
    <property type="entry name" value="SH3-domain"/>
    <property type="match status" value="1"/>
</dbReference>
<organism evidence="4 5">
    <name type="scientific">Scheffersomyces spartinae</name>
    <dbReference type="NCBI Taxonomy" id="45513"/>
    <lineage>
        <taxon>Eukaryota</taxon>
        <taxon>Fungi</taxon>
        <taxon>Dikarya</taxon>
        <taxon>Ascomycota</taxon>
        <taxon>Saccharomycotina</taxon>
        <taxon>Pichiomycetes</taxon>
        <taxon>Debaryomycetaceae</taxon>
        <taxon>Scheffersomyces</taxon>
    </lineage>
</organism>
<reference evidence="4" key="1">
    <citation type="submission" date="2021-03" db="EMBL/GenBank/DDBJ databases">
        <authorList>
            <person name="Palmer J.M."/>
        </authorList>
    </citation>
    <scope>NUCLEOTIDE SEQUENCE</scope>
    <source>
        <strain evidence="4">ARV_011</strain>
    </source>
</reference>
<evidence type="ECO:0000259" key="3">
    <source>
        <dbReference type="PROSITE" id="PS50002"/>
    </source>
</evidence>
<dbReference type="InterPro" id="IPR046982">
    <property type="entry name" value="BIN3/RVS161-like"/>
</dbReference>
<dbReference type="GO" id="GO:1990528">
    <property type="term" value="C:Rvs161p-Rvs167p complex"/>
    <property type="evidence" value="ECO:0007669"/>
    <property type="project" value="TreeGrafter"/>
</dbReference>
<dbReference type="GO" id="GO:0006897">
    <property type="term" value="P:endocytosis"/>
    <property type="evidence" value="ECO:0007669"/>
    <property type="project" value="InterPro"/>
</dbReference>
<dbReference type="Gene3D" id="1.20.1270.60">
    <property type="entry name" value="Arfaptin homology (AH) domain/BAR domain"/>
    <property type="match status" value="1"/>
</dbReference>
<dbReference type="GeneID" id="66114899"/>
<evidence type="ECO:0000313" key="5">
    <source>
        <dbReference type="Proteomes" id="UP000790833"/>
    </source>
</evidence>
<evidence type="ECO:0000256" key="1">
    <source>
        <dbReference type="ARBA" id="ARBA00022443"/>
    </source>
</evidence>
<dbReference type="GO" id="GO:0043332">
    <property type="term" value="C:mating projection tip"/>
    <property type="evidence" value="ECO:0007669"/>
    <property type="project" value="TreeGrafter"/>
</dbReference>
<dbReference type="Pfam" id="PF00018">
    <property type="entry name" value="SH3_1"/>
    <property type="match status" value="1"/>
</dbReference>
<dbReference type="SUPFAM" id="SSF103657">
    <property type="entry name" value="BAR/IMD domain-like"/>
    <property type="match status" value="1"/>
</dbReference>
<dbReference type="GO" id="GO:0008289">
    <property type="term" value="F:lipid binding"/>
    <property type="evidence" value="ECO:0007669"/>
    <property type="project" value="TreeGrafter"/>
</dbReference>